<dbReference type="PANTHER" id="PTHR47372:SF11">
    <property type="entry name" value="RE19971P"/>
    <property type="match status" value="1"/>
</dbReference>
<dbReference type="SUPFAM" id="SSF51445">
    <property type="entry name" value="(Trans)glycosidases"/>
    <property type="match status" value="2"/>
</dbReference>
<evidence type="ECO:0000313" key="4">
    <source>
        <dbReference type="Proteomes" id="UP000309991"/>
    </source>
</evidence>
<reference evidence="3 4" key="1">
    <citation type="submission" date="2019-02" db="EMBL/GenBank/DDBJ databases">
        <title>Isolation of virulent Lactobacillus brevis phages.</title>
        <authorList>
            <person name="Feyereisen M."/>
            <person name="Mahony J."/>
            <person name="O'Sullivan T."/>
            <person name="van Sinderen D."/>
        </authorList>
    </citation>
    <scope>NUCLEOTIDE SEQUENCE [LARGE SCALE GENOMIC DNA]</scope>
</reference>
<sequence>MADEVVSSLNKPTRRESALGKNVAVRDLSTNEQLYVSWGIVTNVYYKKGTLDFKTTLMGSSYTAMEKHNTMSGSAKIPVDFWGNNSDGKPFGSYRPISVGNRILVAYINGKTSSPVVIGVYPDTESSYELISPAIDDTSSIDGTTDEVGSDLATKKVYPSGQVYYQSGKGDLYRLFNGKSYFTVNSSYASRINRGIERLGQQGTYSDDSSDTSKSVMAGDWSLVHEDNTEKDTDNITNNHYTRVYLNRYGNLAIIATDKDSGQVVSMIEVSQNGGITLSKQYDGIGDDGIDSSIYTKLTVGDKDKTTSIISSDGTNTGTIDVSPDTVNVNGKPIANTQDTDNEINNAVSGITKEWTENLADEISKVQDEVQKATQEATDAANNAQQVGNQAAGVAEAAKQAASTAQEIANEAQTAGNAALIKANSAYDTGTQAQRAADNAQAAANSAAAIGNSAQEAADSVAAQAKKNTKDIAGLNEDTKDAQQTANSATQQANSAFDKANEALEGIQGISTTKSDKNVDPNRVKGVTVSPSSTMTFSDLNSELSDLQVNTVTFQIRVNFNNAKDSNPVLNVNDYAQVEGFLKKINTLDVIPKVLIEPLPVVSSGYVSPKNYTPTDVSSFFNSWTKIVSSVATMVNQYNVYGLYIGYAFDNLESYTDNWTSLISTVKPIFSGQLLYMSSYWTTATWDTNSNNKYQTKLAYPLWGMVDIIAIAPYFEVTDDAEPTASDLEGYFKNVPLYQRGQNIYQEIKNFYDKWKKPILLGDVGIPAYSGAAQAPYNGTTMSSQVVSSSIQESWLEAWYVTFEDLDWFKGINSYCIGNPYDSYNYDNSTSVYAYWKKIFYYEKSVNQSQIVQLDDMLATKVSDKDFTSQTVELSNQISTKVEQNQYDLDMTTKNTGVVDTNRIKGGNLSDKVQGSTSNIIDSINTLKLNSITLPIYITATDTSDSSPVVSDTDLTGLETSIKAVQANDNTTKILLEPYPLINKGTSSSSGWEPSSVDTWFTSWTSVMSKIAQLAAKYQVYGLYVGSKLDSLESYSSKWDTLITSIRSILSSLDTSTSKNTTRVLYETTHWVTSKDASDTQTAYQNKLNNPLFGYVDIIAIAAYFEVTDKVNPSVQDIKDGIYSVPIHDRGQNIYQEIKNFYDKWNKPILFGELGIPPYDQSASAPYQASIQPGWRPSDTIQHNWFAAWYEVFAPETWLLGFSIFNVGDSNSTYYVQSGDIASFLSQLNLYQSTVSQSQITQLVDDINFRVQKGDVITQINLDDSGVLIDGAKNHITGKTTIDDGIIKTAMIGDAQITDAKIDSLTASKLTAGTIDASVISVTNLNASNITTGTMSASKVVGGELDFNNIVAKNLTASSITSGTIDFSKIEGTNIDATNITTGNLNASLLTTGTINADLITTGTLDASKVVVANLSASSILTGTLDASKVTVSNIDASKIVTGTLDASVVSVINLNASNITAGTLTADLIKTGTFDISKVNVENFSANNIVAGTISGKDLSINLDTGAVNFESGTISGKDLSINLDTGAVNFESGNIKNSANTFEIDVTKGEILSGNNIGVMTINDADISYWKDTNASIWQGQIVLNRIAVGATYPSILLRSSDAIVMDPGNGNSPKDSTSSLTGASYFSGKFTDLATVTKLSEFDRGTNPGGYMYRAYESGTTDVGSDLTHLYINPYASWEVKLPPVYHSTGGNAGSPAFGSKPLVEVYGGGMYLNGSMQIYGSLAVGGAKQSIQPTRDGVRGLYAYETAESYFGDLGDSSTDSTCKVRINIETIFRDTVNTSFPYQVFISSYGKGTLWVSEKHSDYFVVESSLPNIPFGWEVKVRRRGSETDRLPKSDISLKQLQNMDEKHMDSK</sequence>
<feature type="compositionally biased region" description="Basic and acidic residues" evidence="2">
    <location>
        <begin position="514"/>
        <end position="523"/>
    </location>
</feature>
<name>A0A4Y5FET3_9CAUD</name>
<proteinExistence type="predicted"/>
<protein>
    <submittedName>
        <fullName evidence="3">Uncharacterized protein</fullName>
    </submittedName>
</protein>
<organism evidence="3 4">
    <name type="scientific">Lactobacillus phage 3-521</name>
    <dbReference type="NCBI Taxonomy" id="2510943"/>
    <lineage>
        <taxon>Viruses</taxon>
        <taxon>Duplodnaviria</taxon>
        <taxon>Heunggongvirae</taxon>
        <taxon>Uroviricota</taxon>
        <taxon>Caudoviricetes</taxon>
        <taxon>Herelleviridae</taxon>
        <taxon>Watanabevirus</taxon>
        <taxon>Watanabevirus wv3521</taxon>
    </lineage>
</organism>
<dbReference type="PANTHER" id="PTHR47372">
    <property type="entry name" value="DAUER UP-REGULATED-RELATED"/>
    <property type="match status" value="1"/>
</dbReference>
<evidence type="ECO:0000256" key="1">
    <source>
        <dbReference type="SAM" id="Coils"/>
    </source>
</evidence>
<dbReference type="EMBL" id="MK504444">
    <property type="protein sequence ID" value="QBJ03609.1"/>
    <property type="molecule type" value="Genomic_DNA"/>
</dbReference>
<feature type="region of interest" description="Disordered" evidence="2">
    <location>
        <begin position="508"/>
        <end position="527"/>
    </location>
</feature>
<evidence type="ECO:0000313" key="3">
    <source>
        <dbReference type="EMBL" id="QBJ03609.1"/>
    </source>
</evidence>
<dbReference type="Pfam" id="PF22612">
    <property type="entry name" value="GH113"/>
    <property type="match status" value="2"/>
</dbReference>
<keyword evidence="4" id="KW-1185">Reference proteome</keyword>
<accession>A0A4Y5FET3</accession>
<dbReference type="Proteomes" id="UP000309991">
    <property type="component" value="Segment"/>
</dbReference>
<gene>
    <name evidence="3" type="ORF">UCC3521_0071</name>
</gene>
<keyword evidence="1" id="KW-0175">Coiled coil</keyword>
<dbReference type="InterPro" id="IPR055151">
    <property type="entry name" value="GH113"/>
</dbReference>
<dbReference type="InterPro" id="IPR017853">
    <property type="entry name" value="GH"/>
</dbReference>
<feature type="coiled-coil region" evidence="1">
    <location>
        <begin position="356"/>
        <end position="390"/>
    </location>
</feature>
<dbReference type="Gene3D" id="3.20.20.80">
    <property type="entry name" value="Glycosidases"/>
    <property type="match status" value="2"/>
</dbReference>
<evidence type="ECO:0000256" key="2">
    <source>
        <dbReference type="SAM" id="MobiDB-lite"/>
    </source>
</evidence>